<dbReference type="EMBL" id="JADCNL010000594">
    <property type="protein sequence ID" value="KAG0446264.1"/>
    <property type="molecule type" value="Genomic_DNA"/>
</dbReference>
<protein>
    <submittedName>
        <fullName evidence="1">Uncharacterized protein</fullName>
    </submittedName>
</protein>
<comment type="caution">
    <text evidence="1">The sequence shown here is derived from an EMBL/GenBank/DDBJ whole genome shotgun (WGS) entry which is preliminary data.</text>
</comment>
<name>A0A835P5U9_VANPL</name>
<keyword evidence="3" id="KW-1185">Reference proteome</keyword>
<dbReference type="Proteomes" id="UP000639772">
    <property type="component" value="Unassembled WGS sequence"/>
</dbReference>
<dbReference type="EMBL" id="JADCNM010000595">
    <property type="protein sequence ID" value="KAG0446272.1"/>
    <property type="molecule type" value="Genomic_DNA"/>
</dbReference>
<dbReference type="Proteomes" id="UP000636800">
    <property type="component" value="Unassembled WGS sequence"/>
</dbReference>
<dbReference type="AlphaFoldDB" id="A0A835P5U9"/>
<gene>
    <name evidence="1" type="ORF">HPP92_028909</name>
    <name evidence="2" type="ORF">HPP92_028919</name>
</gene>
<accession>A0A835P5U9</accession>
<evidence type="ECO:0000313" key="4">
    <source>
        <dbReference type="Proteomes" id="UP000639772"/>
    </source>
</evidence>
<proteinExistence type="predicted"/>
<sequence length="117" mass="13251">MATSPETQKLGLLTSKLTADGLSKPAEKGTVHEHIVLHVNLFRAVLRRRELLRISTGNCLAAIDNKRLLEVALVNLLQSSHLRQRRWYTIVQRFRLRSGTPVETGDMGWNRTGRPVN</sequence>
<organism evidence="1 3">
    <name type="scientific">Vanilla planifolia</name>
    <name type="common">Vanilla</name>
    <dbReference type="NCBI Taxonomy" id="51239"/>
    <lineage>
        <taxon>Eukaryota</taxon>
        <taxon>Viridiplantae</taxon>
        <taxon>Streptophyta</taxon>
        <taxon>Embryophyta</taxon>
        <taxon>Tracheophyta</taxon>
        <taxon>Spermatophyta</taxon>
        <taxon>Magnoliopsida</taxon>
        <taxon>Liliopsida</taxon>
        <taxon>Asparagales</taxon>
        <taxon>Orchidaceae</taxon>
        <taxon>Vanilloideae</taxon>
        <taxon>Vanilleae</taxon>
        <taxon>Vanilla</taxon>
    </lineage>
</organism>
<reference evidence="3 4" key="1">
    <citation type="journal article" date="2020" name="Nat. Food">
        <title>A phased Vanilla planifolia genome enables genetic improvement of flavour and production.</title>
        <authorList>
            <person name="Hasing T."/>
            <person name="Tang H."/>
            <person name="Brym M."/>
            <person name="Khazi F."/>
            <person name="Huang T."/>
            <person name="Chambers A.H."/>
        </authorList>
    </citation>
    <scope>NUCLEOTIDE SEQUENCE [LARGE SCALE GENOMIC DNA]</scope>
    <source>
        <tissue evidence="1">Leaf</tissue>
    </source>
</reference>
<evidence type="ECO:0000313" key="2">
    <source>
        <dbReference type="EMBL" id="KAG0446272.1"/>
    </source>
</evidence>
<evidence type="ECO:0000313" key="1">
    <source>
        <dbReference type="EMBL" id="KAG0446264.1"/>
    </source>
</evidence>
<evidence type="ECO:0000313" key="3">
    <source>
        <dbReference type="Proteomes" id="UP000636800"/>
    </source>
</evidence>